<gene>
    <name evidence="1" type="ORF">CLUMA_CG015671</name>
</gene>
<dbReference type="EMBL" id="CVRI01000057">
    <property type="protein sequence ID" value="CRL02131.1"/>
    <property type="molecule type" value="Genomic_DNA"/>
</dbReference>
<reference evidence="1 2" key="1">
    <citation type="submission" date="2015-04" db="EMBL/GenBank/DDBJ databases">
        <authorList>
            <person name="Syromyatnikov M.Y."/>
            <person name="Popov V.N."/>
        </authorList>
    </citation>
    <scope>NUCLEOTIDE SEQUENCE [LARGE SCALE GENOMIC DNA]</scope>
</reference>
<sequence length="71" mass="8112">MLIDFKSNCFKALQLSMHLRLTDTMEREIAHKLCDYAQVVINNMQQSITLQNVLKVKGGGELVVVVCKQKF</sequence>
<protein>
    <submittedName>
        <fullName evidence="1">CLUMA_CG015671, isoform A</fullName>
    </submittedName>
</protein>
<accession>A0A1J1IPG7</accession>
<keyword evidence="2" id="KW-1185">Reference proteome</keyword>
<dbReference type="Proteomes" id="UP000183832">
    <property type="component" value="Unassembled WGS sequence"/>
</dbReference>
<evidence type="ECO:0000313" key="1">
    <source>
        <dbReference type="EMBL" id="CRL02131.1"/>
    </source>
</evidence>
<name>A0A1J1IPG7_9DIPT</name>
<evidence type="ECO:0000313" key="2">
    <source>
        <dbReference type="Proteomes" id="UP000183832"/>
    </source>
</evidence>
<proteinExistence type="predicted"/>
<dbReference type="AlphaFoldDB" id="A0A1J1IPG7"/>
<organism evidence="1 2">
    <name type="scientific">Clunio marinus</name>
    <dbReference type="NCBI Taxonomy" id="568069"/>
    <lineage>
        <taxon>Eukaryota</taxon>
        <taxon>Metazoa</taxon>
        <taxon>Ecdysozoa</taxon>
        <taxon>Arthropoda</taxon>
        <taxon>Hexapoda</taxon>
        <taxon>Insecta</taxon>
        <taxon>Pterygota</taxon>
        <taxon>Neoptera</taxon>
        <taxon>Endopterygota</taxon>
        <taxon>Diptera</taxon>
        <taxon>Nematocera</taxon>
        <taxon>Chironomoidea</taxon>
        <taxon>Chironomidae</taxon>
        <taxon>Clunio</taxon>
    </lineage>
</organism>